<name>A0A226NEW3_CALSU</name>
<keyword evidence="1" id="KW-0472">Membrane</keyword>
<accession>A0A226NEW3</accession>
<dbReference type="AlphaFoldDB" id="A0A226NEW3"/>
<gene>
    <name evidence="2" type="ORF">ASZ78_010996</name>
</gene>
<dbReference type="OrthoDB" id="10662264at2759"/>
<evidence type="ECO:0000256" key="1">
    <source>
        <dbReference type="SAM" id="Phobius"/>
    </source>
</evidence>
<organism evidence="2 3">
    <name type="scientific">Callipepla squamata</name>
    <name type="common">Scaled quail</name>
    <dbReference type="NCBI Taxonomy" id="9009"/>
    <lineage>
        <taxon>Eukaryota</taxon>
        <taxon>Metazoa</taxon>
        <taxon>Chordata</taxon>
        <taxon>Craniata</taxon>
        <taxon>Vertebrata</taxon>
        <taxon>Euteleostomi</taxon>
        <taxon>Archelosauria</taxon>
        <taxon>Archosauria</taxon>
        <taxon>Dinosauria</taxon>
        <taxon>Saurischia</taxon>
        <taxon>Theropoda</taxon>
        <taxon>Coelurosauria</taxon>
        <taxon>Aves</taxon>
        <taxon>Neognathae</taxon>
        <taxon>Galloanserae</taxon>
        <taxon>Galliformes</taxon>
        <taxon>Odontophoridae</taxon>
        <taxon>Callipepla</taxon>
    </lineage>
</organism>
<keyword evidence="1" id="KW-1133">Transmembrane helix</keyword>
<reference evidence="2 3" key="1">
    <citation type="submission" date="2016-07" db="EMBL/GenBank/DDBJ databases">
        <title>Disparate Historic Effective Population Sizes Predicted by Modern Levels of Genome Diversity for the Scaled Quail (Callipepla squamata) and the Northern Bobwhite (Colinus virginianus): Inferences from First and Second Generation Draft Genome Assemblies for Sympatric New World Quail.</title>
        <authorList>
            <person name="Oldeschulte D.L."/>
            <person name="Halley Y.A."/>
            <person name="Bhattarai E.K."/>
            <person name="Brashear W.A."/>
            <person name="Hill J."/>
            <person name="Metz R.P."/>
            <person name="Johnson C.D."/>
            <person name="Rollins D."/>
            <person name="Peterson M.J."/>
            <person name="Bickhart D.M."/>
            <person name="Decker J.E."/>
            <person name="Seabury C.M."/>
        </authorList>
    </citation>
    <scope>NUCLEOTIDE SEQUENCE [LARGE SCALE GENOMIC DNA]</scope>
    <source>
        <strain evidence="2 3">Texas</strain>
        <tissue evidence="2">Leg muscle</tissue>
    </source>
</reference>
<sequence>MVPNSDFGIDLCFLSTYFGALDEDASQDIWQSFTGSPGKAVVLLLVVQHHWEFGGYLCPAEIMDILLTSTEAIDSSTHDKEGASSMLDMGMKDPAFWIPYCVLASWCMIFYALMDYNMLTSSVVMSCAETPEVVAQAVQMESMEKSDSSQPFTDDSDQLQTCTSARFGKEQSVGELFDPV</sequence>
<dbReference type="EMBL" id="MCFN01000072">
    <property type="protein sequence ID" value="OXB66091.1"/>
    <property type="molecule type" value="Genomic_DNA"/>
</dbReference>
<evidence type="ECO:0000313" key="3">
    <source>
        <dbReference type="Proteomes" id="UP000198323"/>
    </source>
</evidence>
<feature type="transmembrane region" description="Helical" evidence="1">
    <location>
        <begin position="95"/>
        <end position="113"/>
    </location>
</feature>
<evidence type="ECO:0000313" key="2">
    <source>
        <dbReference type="EMBL" id="OXB66091.1"/>
    </source>
</evidence>
<proteinExistence type="predicted"/>
<protein>
    <submittedName>
        <fullName evidence="2">Uncharacterized protein</fullName>
    </submittedName>
</protein>
<comment type="caution">
    <text evidence="2">The sequence shown here is derived from an EMBL/GenBank/DDBJ whole genome shotgun (WGS) entry which is preliminary data.</text>
</comment>
<keyword evidence="3" id="KW-1185">Reference proteome</keyword>
<dbReference type="Proteomes" id="UP000198323">
    <property type="component" value="Unassembled WGS sequence"/>
</dbReference>
<keyword evidence="1" id="KW-0812">Transmembrane</keyword>